<reference evidence="2 3" key="1">
    <citation type="submission" date="2018-08" db="EMBL/GenBank/DDBJ databases">
        <title>Proposal of Muricauda 72 sp.nov. and Muricauda NH166 sp.nov., isolated from seawater.</title>
        <authorList>
            <person name="Cheng H."/>
            <person name="Wu Y.-H."/>
            <person name="Guo L.-L."/>
            <person name="Xu X.-W."/>
        </authorList>
    </citation>
    <scope>NUCLEOTIDE SEQUENCE [LARGE SCALE GENOMIC DNA]</scope>
    <source>
        <strain evidence="2 3">KCTC 22173</strain>
    </source>
</reference>
<dbReference type="Proteomes" id="UP000266067">
    <property type="component" value="Unassembled WGS sequence"/>
</dbReference>
<evidence type="ECO:0008006" key="4">
    <source>
        <dbReference type="Google" id="ProtNLM"/>
    </source>
</evidence>
<accession>A0A3A1N4F0</accession>
<name>A0A3A1N4F0_9FLAO</name>
<feature type="transmembrane region" description="Helical" evidence="1">
    <location>
        <begin position="49"/>
        <end position="69"/>
    </location>
</feature>
<keyword evidence="1" id="KW-0812">Transmembrane</keyword>
<keyword evidence="3" id="KW-1185">Reference proteome</keyword>
<evidence type="ECO:0000313" key="3">
    <source>
        <dbReference type="Proteomes" id="UP000266067"/>
    </source>
</evidence>
<keyword evidence="1" id="KW-0472">Membrane</keyword>
<keyword evidence="1" id="KW-1133">Transmembrane helix</keyword>
<dbReference type="EMBL" id="QXFH01000076">
    <property type="protein sequence ID" value="RIV31573.1"/>
    <property type="molecule type" value="Genomic_DNA"/>
</dbReference>
<gene>
    <name evidence="2" type="ORF">D2V08_14105</name>
</gene>
<evidence type="ECO:0000313" key="2">
    <source>
        <dbReference type="EMBL" id="RIV31573.1"/>
    </source>
</evidence>
<organism evidence="2 3">
    <name type="scientific">Flagellimonas lutimaris</name>
    <dbReference type="NCBI Taxonomy" id="475082"/>
    <lineage>
        <taxon>Bacteria</taxon>
        <taxon>Pseudomonadati</taxon>
        <taxon>Bacteroidota</taxon>
        <taxon>Flavobacteriia</taxon>
        <taxon>Flavobacteriales</taxon>
        <taxon>Flavobacteriaceae</taxon>
        <taxon>Flagellimonas</taxon>
    </lineage>
</organism>
<feature type="transmembrane region" description="Helical" evidence="1">
    <location>
        <begin position="75"/>
        <end position="94"/>
    </location>
</feature>
<comment type="caution">
    <text evidence="2">The sequence shown here is derived from an EMBL/GenBank/DDBJ whole genome shotgun (WGS) entry which is preliminary data.</text>
</comment>
<dbReference type="AlphaFoldDB" id="A0A3A1N4F0"/>
<protein>
    <recommendedName>
        <fullName evidence="4">DUF4231 domain-containing protein</fullName>
    </recommendedName>
</protein>
<proteinExistence type="predicted"/>
<sequence>MDNNDRLKEVLEKIDNVNASIDLEDVVMKAIREQESVNNRIASYKAKGYKALTVSVILTMTLGILFSLSSNVHSIEHYIITYSSIILVLIILFIQLEMGRTKIFDNHKNITI</sequence>
<evidence type="ECO:0000256" key="1">
    <source>
        <dbReference type="SAM" id="Phobius"/>
    </source>
</evidence>